<evidence type="ECO:0000256" key="10">
    <source>
        <dbReference type="ARBA" id="ARBA00023211"/>
    </source>
</evidence>
<comment type="similarity">
    <text evidence="2">Belongs to the DtxR/MntR family.</text>
</comment>
<evidence type="ECO:0000256" key="3">
    <source>
        <dbReference type="ARBA" id="ARBA00011738"/>
    </source>
</evidence>
<dbReference type="RefSeq" id="WP_046454640.1">
    <property type="nucleotide sequence ID" value="NZ_BAAAOB010000006.1"/>
</dbReference>
<proteinExistence type="inferred from homology"/>
<gene>
    <name evidence="13" type="ORF">GCM10009768_30840</name>
</gene>
<dbReference type="InterPro" id="IPR036421">
    <property type="entry name" value="Fe_dep_repressor_sf"/>
</dbReference>
<evidence type="ECO:0000256" key="8">
    <source>
        <dbReference type="ARBA" id="ARBA00023159"/>
    </source>
</evidence>
<evidence type="ECO:0000256" key="1">
    <source>
        <dbReference type="ARBA" id="ARBA00004496"/>
    </source>
</evidence>
<keyword evidence="6" id="KW-0805">Transcription regulation</keyword>
<dbReference type="Proteomes" id="UP001500851">
    <property type="component" value="Unassembled WGS sequence"/>
</dbReference>
<keyword evidence="10" id="KW-0464">Manganese</keyword>
<dbReference type="InterPro" id="IPR001367">
    <property type="entry name" value="Fe_dep_repressor"/>
</dbReference>
<evidence type="ECO:0000256" key="2">
    <source>
        <dbReference type="ARBA" id="ARBA00007871"/>
    </source>
</evidence>
<evidence type="ECO:0000259" key="12">
    <source>
        <dbReference type="PROSITE" id="PS50944"/>
    </source>
</evidence>
<evidence type="ECO:0000256" key="4">
    <source>
        <dbReference type="ARBA" id="ARBA00022490"/>
    </source>
</evidence>
<evidence type="ECO:0000256" key="6">
    <source>
        <dbReference type="ARBA" id="ARBA00023015"/>
    </source>
</evidence>
<dbReference type="InterPro" id="IPR038157">
    <property type="entry name" value="FeoA_core_dom"/>
</dbReference>
<evidence type="ECO:0000256" key="9">
    <source>
        <dbReference type="ARBA" id="ARBA00023163"/>
    </source>
</evidence>
<name>A0ABN2LUW8_9MICO</name>
<keyword evidence="14" id="KW-1185">Reference proteome</keyword>
<accession>A0ABN2LUW8</accession>
<dbReference type="InterPro" id="IPR007167">
    <property type="entry name" value="Fe-transptr_FeoA-like"/>
</dbReference>
<dbReference type="InterPro" id="IPR022689">
    <property type="entry name" value="Iron_dep_repressor"/>
</dbReference>
<protein>
    <recommendedName>
        <fullName evidence="11">Manganese transport regulator</fullName>
    </recommendedName>
</protein>
<keyword evidence="8" id="KW-0010">Activator</keyword>
<dbReference type="PANTHER" id="PTHR33238">
    <property type="entry name" value="IRON (METAL) DEPENDENT REPRESSOR, DTXR FAMILY"/>
    <property type="match status" value="1"/>
</dbReference>
<evidence type="ECO:0000256" key="5">
    <source>
        <dbReference type="ARBA" id="ARBA00022491"/>
    </source>
</evidence>
<dbReference type="PROSITE" id="PS50944">
    <property type="entry name" value="HTH_DTXR"/>
    <property type="match status" value="1"/>
</dbReference>
<dbReference type="SMART" id="SM00899">
    <property type="entry name" value="FeoA"/>
    <property type="match status" value="1"/>
</dbReference>
<dbReference type="PANTHER" id="PTHR33238:SF11">
    <property type="entry name" value="TRANSCRIPTIONAL REGULATOR MNTR"/>
    <property type="match status" value="1"/>
</dbReference>
<keyword evidence="5" id="KW-0678">Repressor</keyword>
<keyword evidence="4" id="KW-0963">Cytoplasm</keyword>
<reference evidence="13 14" key="1">
    <citation type="journal article" date="2019" name="Int. J. Syst. Evol. Microbiol.">
        <title>The Global Catalogue of Microorganisms (GCM) 10K type strain sequencing project: providing services to taxonomists for standard genome sequencing and annotation.</title>
        <authorList>
            <consortium name="The Broad Institute Genomics Platform"/>
            <consortium name="The Broad Institute Genome Sequencing Center for Infectious Disease"/>
            <person name="Wu L."/>
            <person name="Ma J."/>
        </authorList>
    </citation>
    <scope>NUCLEOTIDE SEQUENCE [LARGE SCALE GENOMIC DNA]</scope>
    <source>
        <strain evidence="13 14">JCM 14736</strain>
    </source>
</reference>
<keyword evidence="9" id="KW-0804">Transcription</keyword>
<comment type="subcellular location">
    <subcellularLocation>
        <location evidence="1">Cytoplasm</location>
    </subcellularLocation>
</comment>
<keyword evidence="7" id="KW-0238">DNA-binding</keyword>
<dbReference type="EMBL" id="BAAAOB010000006">
    <property type="protein sequence ID" value="GAA1799701.1"/>
    <property type="molecule type" value="Genomic_DNA"/>
</dbReference>
<feature type="domain" description="HTH dtxR-type" evidence="12">
    <location>
        <begin position="6"/>
        <end position="68"/>
    </location>
</feature>
<evidence type="ECO:0000313" key="14">
    <source>
        <dbReference type="Proteomes" id="UP001500851"/>
    </source>
</evidence>
<dbReference type="Gene3D" id="2.30.30.90">
    <property type="match status" value="1"/>
</dbReference>
<comment type="caution">
    <text evidence="13">The sequence shown here is derived from an EMBL/GenBank/DDBJ whole genome shotgun (WGS) entry which is preliminary data.</text>
</comment>
<dbReference type="InterPro" id="IPR036390">
    <property type="entry name" value="WH_DNA-bd_sf"/>
</dbReference>
<comment type="subunit">
    <text evidence="3">Homodimer.</text>
</comment>
<dbReference type="SMART" id="SM00529">
    <property type="entry name" value="HTH_DTXR"/>
    <property type="match status" value="1"/>
</dbReference>
<dbReference type="Pfam" id="PF01325">
    <property type="entry name" value="Fe_dep_repress"/>
    <property type="match status" value="1"/>
</dbReference>
<evidence type="ECO:0000256" key="7">
    <source>
        <dbReference type="ARBA" id="ARBA00023125"/>
    </source>
</evidence>
<dbReference type="Gene3D" id="1.10.60.10">
    <property type="entry name" value="Iron dependent repressor, metal binding and dimerisation domain"/>
    <property type="match status" value="1"/>
</dbReference>
<organism evidence="13 14">
    <name type="scientific">Leucobacter iarius</name>
    <dbReference type="NCBI Taxonomy" id="333963"/>
    <lineage>
        <taxon>Bacteria</taxon>
        <taxon>Bacillati</taxon>
        <taxon>Actinomycetota</taxon>
        <taxon>Actinomycetes</taxon>
        <taxon>Micrococcales</taxon>
        <taxon>Microbacteriaceae</taxon>
        <taxon>Leucobacter</taxon>
    </lineage>
</organism>
<dbReference type="Pfam" id="PF02742">
    <property type="entry name" value="Fe_dep_repr_C"/>
    <property type="match status" value="1"/>
</dbReference>
<evidence type="ECO:0000256" key="11">
    <source>
        <dbReference type="ARBA" id="ARBA00032593"/>
    </source>
</evidence>
<dbReference type="Gene3D" id="1.10.10.10">
    <property type="entry name" value="Winged helix-like DNA-binding domain superfamily/Winged helix DNA-binding domain"/>
    <property type="match status" value="1"/>
</dbReference>
<dbReference type="SUPFAM" id="SSF47979">
    <property type="entry name" value="Iron-dependent repressor protein, dimerization domain"/>
    <property type="match status" value="1"/>
</dbReference>
<evidence type="ECO:0000313" key="13">
    <source>
        <dbReference type="EMBL" id="GAA1799701.1"/>
    </source>
</evidence>
<dbReference type="InterPro" id="IPR022687">
    <property type="entry name" value="HTH_DTXR"/>
</dbReference>
<dbReference type="SUPFAM" id="SSF46785">
    <property type="entry name" value="Winged helix' DNA-binding domain"/>
    <property type="match status" value="1"/>
</dbReference>
<dbReference type="InterPro" id="IPR036388">
    <property type="entry name" value="WH-like_DNA-bd_sf"/>
</dbReference>
<dbReference type="InterPro" id="IPR050536">
    <property type="entry name" value="DtxR_MntR_Metal-Reg"/>
</dbReference>
<dbReference type="Pfam" id="PF04023">
    <property type="entry name" value="FeoA"/>
    <property type="match status" value="1"/>
</dbReference>
<sequence length="226" mass="24210">MSVSTLSASNQNYLKAIWSLQEWSDAPVTPSTLAAKAGVKLSSASDAVRRLADLGLIDHARYGSISLTDEGRELALAMVRRHRLIETFLVQVLGYRWDQVHDEAEALEHAVSDFLVDRIDVHLGHPSRDPHGDPIPAADGTLELPDAVLLSTLTAGSRARIERISDEDPALLQFFADHGIGIGTEIELRAGAPFSGAVEVAIAGAAESFPLGQVALDSVWATVLTD</sequence>